<dbReference type="PANTHER" id="PTHR11579">
    <property type="entry name" value="PROTEIN-L-ISOASPARTATE O-METHYLTRANSFERASE"/>
    <property type="match status" value="1"/>
</dbReference>
<evidence type="ECO:0000256" key="3">
    <source>
        <dbReference type="ARBA" id="ARBA00011890"/>
    </source>
</evidence>
<reference evidence="9 10" key="1">
    <citation type="journal article" date="2024" name="Nat. Commun.">
        <title>Phylogenomics reveals the evolutionary origins of lichenization in chlorophyte algae.</title>
        <authorList>
            <person name="Puginier C."/>
            <person name="Libourel C."/>
            <person name="Otte J."/>
            <person name="Skaloud P."/>
            <person name="Haon M."/>
            <person name="Grisel S."/>
            <person name="Petersen M."/>
            <person name="Berrin J.G."/>
            <person name="Delaux P.M."/>
            <person name="Dal Grande F."/>
            <person name="Keller J."/>
        </authorList>
    </citation>
    <scope>NUCLEOTIDE SEQUENCE [LARGE SCALE GENOMIC DNA]</scope>
    <source>
        <strain evidence="9 10">SAG 245.80</strain>
    </source>
</reference>
<keyword evidence="4" id="KW-0963">Cytoplasm</keyword>
<comment type="subcellular location">
    <subcellularLocation>
        <location evidence="1">Cytoplasm</location>
    </subcellularLocation>
</comment>
<evidence type="ECO:0000256" key="7">
    <source>
        <dbReference type="ARBA" id="ARBA00022691"/>
    </source>
</evidence>
<evidence type="ECO:0000313" key="10">
    <source>
        <dbReference type="Proteomes" id="UP001445335"/>
    </source>
</evidence>
<organism evidence="9 10">
    <name type="scientific">Elliptochloris bilobata</name>
    <dbReference type="NCBI Taxonomy" id="381761"/>
    <lineage>
        <taxon>Eukaryota</taxon>
        <taxon>Viridiplantae</taxon>
        <taxon>Chlorophyta</taxon>
        <taxon>core chlorophytes</taxon>
        <taxon>Trebouxiophyceae</taxon>
        <taxon>Trebouxiophyceae incertae sedis</taxon>
        <taxon>Elliptochloris clade</taxon>
        <taxon>Elliptochloris</taxon>
    </lineage>
</organism>
<dbReference type="PANTHER" id="PTHR11579:SF0">
    <property type="entry name" value="PROTEIN-L-ISOASPARTATE(D-ASPARTATE) O-METHYLTRANSFERASE"/>
    <property type="match status" value="1"/>
</dbReference>
<comment type="caution">
    <text evidence="9">The sequence shown here is derived from an EMBL/GenBank/DDBJ whole genome shotgun (WGS) entry which is preliminary data.</text>
</comment>
<dbReference type="Pfam" id="PF01135">
    <property type="entry name" value="PCMT"/>
    <property type="match status" value="1"/>
</dbReference>
<keyword evidence="7" id="KW-0949">S-adenosyl-L-methionine</keyword>
<keyword evidence="6" id="KW-0808">Transferase</keyword>
<evidence type="ECO:0000313" key="9">
    <source>
        <dbReference type="EMBL" id="KAK9842552.1"/>
    </source>
</evidence>
<sequence>MLANSNNELIDTLEQQERMSPRVASAMRCIDRALFVPSKKLANCRDKLDQMFMTPGQGNAAYLDMPLPIGHSQTISAPHMHATALELLVDQLRPGANVLDVGSGSGYLTAVMGEMVGRQGRVLGVERHAELAERSVASVEAAAPDLLRSGTVRLQAGNALDPELLAEAGPFDAIHVGAAAPFSHMVQVLADNLKPRGRMVVPVGNPLSDSQMLKLVEKSADGVQLFERDLMPVRFVPLHGVPEKKQPAGAQAGARTPPSPAPEEL</sequence>
<dbReference type="GO" id="GO:0005737">
    <property type="term" value="C:cytoplasm"/>
    <property type="evidence" value="ECO:0007669"/>
    <property type="project" value="UniProtKB-SubCell"/>
</dbReference>
<keyword evidence="10" id="KW-1185">Reference proteome</keyword>
<name>A0AAW1SA93_9CHLO</name>
<evidence type="ECO:0000256" key="8">
    <source>
        <dbReference type="SAM" id="MobiDB-lite"/>
    </source>
</evidence>
<evidence type="ECO:0000256" key="2">
    <source>
        <dbReference type="ARBA" id="ARBA00005369"/>
    </source>
</evidence>
<comment type="similarity">
    <text evidence="2">Belongs to the methyltransferase superfamily. L-isoaspartyl/D-aspartyl protein methyltransferase family.</text>
</comment>
<feature type="region of interest" description="Disordered" evidence="8">
    <location>
        <begin position="242"/>
        <end position="265"/>
    </location>
</feature>
<evidence type="ECO:0000256" key="6">
    <source>
        <dbReference type="ARBA" id="ARBA00022679"/>
    </source>
</evidence>
<dbReference type="GO" id="GO:0004719">
    <property type="term" value="F:protein-L-isoaspartate (D-aspartate) O-methyltransferase activity"/>
    <property type="evidence" value="ECO:0007669"/>
    <property type="project" value="UniProtKB-EC"/>
</dbReference>
<dbReference type="Gene3D" id="3.40.50.150">
    <property type="entry name" value="Vaccinia Virus protein VP39"/>
    <property type="match status" value="1"/>
</dbReference>
<dbReference type="AlphaFoldDB" id="A0AAW1SA93"/>
<keyword evidence="5" id="KW-0489">Methyltransferase</keyword>
<proteinExistence type="inferred from homology"/>
<dbReference type="SUPFAM" id="SSF53335">
    <property type="entry name" value="S-adenosyl-L-methionine-dependent methyltransferases"/>
    <property type="match status" value="1"/>
</dbReference>
<evidence type="ECO:0000256" key="1">
    <source>
        <dbReference type="ARBA" id="ARBA00004496"/>
    </source>
</evidence>
<accession>A0AAW1SA93</accession>
<dbReference type="GO" id="GO:0032259">
    <property type="term" value="P:methylation"/>
    <property type="evidence" value="ECO:0007669"/>
    <property type="project" value="UniProtKB-KW"/>
</dbReference>
<protein>
    <recommendedName>
        <fullName evidence="3">protein-L-isoaspartate(D-aspartate) O-methyltransferase</fullName>
        <ecNumber evidence="3">2.1.1.77</ecNumber>
    </recommendedName>
</protein>
<dbReference type="InterPro" id="IPR029063">
    <property type="entry name" value="SAM-dependent_MTases_sf"/>
</dbReference>
<evidence type="ECO:0000256" key="5">
    <source>
        <dbReference type="ARBA" id="ARBA00022603"/>
    </source>
</evidence>
<gene>
    <name evidence="9" type="ORF">WJX81_005731</name>
</gene>
<dbReference type="InterPro" id="IPR000682">
    <property type="entry name" value="PCMT"/>
</dbReference>
<dbReference type="EMBL" id="JALJOU010000007">
    <property type="protein sequence ID" value="KAK9842552.1"/>
    <property type="molecule type" value="Genomic_DNA"/>
</dbReference>
<dbReference type="EC" id="2.1.1.77" evidence="3"/>
<dbReference type="Proteomes" id="UP001445335">
    <property type="component" value="Unassembled WGS sequence"/>
</dbReference>
<evidence type="ECO:0000256" key="4">
    <source>
        <dbReference type="ARBA" id="ARBA00022490"/>
    </source>
</evidence>
<dbReference type="CDD" id="cd02440">
    <property type="entry name" value="AdoMet_MTases"/>
    <property type="match status" value="1"/>
</dbReference>